<dbReference type="AlphaFoldDB" id="A0A2P2NZX0"/>
<evidence type="ECO:0000313" key="1">
    <source>
        <dbReference type="EMBL" id="MBX48045.1"/>
    </source>
</evidence>
<accession>A0A2P2NZX0</accession>
<sequence>MLFSWLFLCISIYHCVSSGLKASLTRISLLK</sequence>
<name>A0A2P2NZX0_RHIMU</name>
<proteinExistence type="predicted"/>
<protein>
    <submittedName>
        <fullName evidence="1">Uncharacterized protein</fullName>
    </submittedName>
</protein>
<organism evidence="1">
    <name type="scientific">Rhizophora mucronata</name>
    <name type="common">Asiatic mangrove</name>
    <dbReference type="NCBI Taxonomy" id="61149"/>
    <lineage>
        <taxon>Eukaryota</taxon>
        <taxon>Viridiplantae</taxon>
        <taxon>Streptophyta</taxon>
        <taxon>Embryophyta</taxon>
        <taxon>Tracheophyta</taxon>
        <taxon>Spermatophyta</taxon>
        <taxon>Magnoliopsida</taxon>
        <taxon>eudicotyledons</taxon>
        <taxon>Gunneridae</taxon>
        <taxon>Pentapetalae</taxon>
        <taxon>rosids</taxon>
        <taxon>fabids</taxon>
        <taxon>Malpighiales</taxon>
        <taxon>Rhizophoraceae</taxon>
        <taxon>Rhizophora</taxon>
    </lineage>
</organism>
<reference evidence="1" key="1">
    <citation type="submission" date="2018-02" db="EMBL/GenBank/DDBJ databases">
        <title>Rhizophora mucronata_Transcriptome.</title>
        <authorList>
            <person name="Meera S.P."/>
            <person name="Sreeshan A."/>
            <person name="Augustine A."/>
        </authorList>
    </citation>
    <scope>NUCLEOTIDE SEQUENCE</scope>
    <source>
        <tissue evidence="1">Leaf</tissue>
    </source>
</reference>
<dbReference type="EMBL" id="GGEC01067561">
    <property type="protein sequence ID" value="MBX48045.1"/>
    <property type="molecule type" value="Transcribed_RNA"/>
</dbReference>